<dbReference type="Ensembl" id="ENSHHUT00000028544.1">
    <property type="protein sequence ID" value="ENSHHUP00000027451.1"/>
    <property type="gene ID" value="ENSHHUG00000017408.1"/>
</dbReference>
<reference evidence="3" key="1">
    <citation type="submission" date="2018-06" db="EMBL/GenBank/DDBJ databases">
        <title>Genome assembly of Danube salmon.</title>
        <authorList>
            <person name="Macqueen D.J."/>
            <person name="Gundappa M.K."/>
        </authorList>
    </citation>
    <scope>NUCLEOTIDE SEQUENCE [LARGE SCALE GENOMIC DNA]</scope>
</reference>
<dbReference type="InterPro" id="IPR050256">
    <property type="entry name" value="Glycosyltransferase_2"/>
</dbReference>
<dbReference type="Proteomes" id="UP000314982">
    <property type="component" value="Unassembled WGS sequence"/>
</dbReference>
<dbReference type="PANTHER" id="PTHR48090:SF8">
    <property type="entry name" value="GLYCOSYLTRANSFERASE CSBB-RELATED"/>
    <property type="match status" value="1"/>
</dbReference>
<dbReference type="STRING" id="62062.ENSHHUP00000027451"/>
<sequence length="126" mass="13884">TLYMKVGRTCFVTLPSPARTMPELPPARAHTRYRLLNSQTRFSLLTLLQTLAISWEIIVVDDGSSDQTPSLMAQWTRQPGFAYVQLSRNFGKEAALTAGLEAAQGDVIVLLDADLQHPTSLIPAML</sequence>
<reference evidence="2" key="2">
    <citation type="submission" date="2025-08" db="UniProtKB">
        <authorList>
            <consortium name="Ensembl"/>
        </authorList>
    </citation>
    <scope>IDENTIFICATION</scope>
</reference>
<evidence type="ECO:0000313" key="3">
    <source>
        <dbReference type="Proteomes" id="UP000314982"/>
    </source>
</evidence>
<dbReference type="AlphaFoldDB" id="A0A4W5LMV2"/>
<dbReference type="GO" id="GO:0005886">
    <property type="term" value="C:plasma membrane"/>
    <property type="evidence" value="ECO:0007669"/>
    <property type="project" value="TreeGrafter"/>
</dbReference>
<evidence type="ECO:0000259" key="1">
    <source>
        <dbReference type="Pfam" id="PF00535"/>
    </source>
</evidence>
<dbReference type="InterPro" id="IPR001173">
    <property type="entry name" value="Glyco_trans_2-like"/>
</dbReference>
<reference evidence="2" key="3">
    <citation type="submission" date="2025-09" db="UniProtKB">
        <authorList>
            <consortium name="Ensembl"/>
        </authorList>
    </citation>
    <scope>IDENTIFICATION</scope>
</reference>
<dbReference type="InterPro" id="IPR029044">
    <property type="entry name" value="Nucleotide-diphossugar_trans"/>
</dbReference>
<proteinExistence type="predicted"/>
<organism evidence="2 3">
    <name type="scientific">Hucho hucho</name>
    <name type="common">huchen</name>
    <dbReference type="NCBI Taxonomy" id="62062"/>
    <lineage>
        <taxon>Eukaryota</taxon>
        <taxon>Metazoa</taxon>
        <taxon>Chordata</taxon>
        <taxon>Craniata</taxon>
        <taxon>Vertebrata</taxon>
        <taxon>Euteleostomi</taxon>
        <taxon>Actinopterygii</taxon>
        <taxon>Neopterygii</taxon>
        <taxon>Teleostei</taxon>
        <taxon>Protacanthopterygii</taxon>
        <taxon>Salmoniformes</taxon>
        <taxon>Salmonidae</taxon>
        <taxon>Salmoninae</taxon>
        <taxon>Hucho</taxon>
    </lineage>
</organism>
<dbReference type="SUPFAM" id="SSF53448">
    <property type="entry name" value="Nucleotide-diphospho-sugar transferases"/>
    <property type="match status" value="1"/>
</dbReference>
<protein>
    <recommendedName>
        <fullName evidence="1">Glycosyltransferase 2-like domain-containing protein</fullName>
    </recommendedName>
</protein>
<evidence type="ECO:0000313" key="2">
    <source>
        <dbReference type="Ensembl" id="ENSHHUP00000027451.1"/>
    </source>
</evidence>
<feature type="domain" description="Glycosyltransferase 2-like" evidence="1">
    <location>
        <begin position="51"/>
        <end position="126"/>
    </location>
</feature>
<accession>A0A4W5LMV2</accession>
<keyword evidence="3" id="KW-1185">Reference proteome</keyword>
<dbReference type="Gene3D" id="3.90.550.10">
    <property type="entry name" value="Spore Coat Polysaccharide Biosynthesis Protein SpsA, Chain A"/>
    <property type="match status" value="1"/>
</dbReference>
<dbReference type="Pfam" id="PF00535">
    <property type="entry name" value="Glycos_transf_2"/>
    <property type="match status" value="1"/>
</dbReference>
<dbReference type="PANTHER" id="PTHR48090">
    <property type="entry name" value="UNDECAPRENYL-PHOSPHATE 4-DEOXY-4-FORMAMIDO-L-ARABINOSE TRANSFERASE-RELATED"/>
    <property type="match status" value="1"/>
</dbReference>
<name>A0A4W5LMV2_9TELE</name>